<dbReference type="InterPro" id="IPR020536">
    <property type="entry name" value="ThiI_AANH"/>
</dbReference>
<dbReference type="GO" id="GO:0004810">
    <property type="term" value="F:CCA tRNA nucleotidyltransferase activity"/>
    <property type="evidence" value="ECO:0007669"/>
    <property type="project" value="InterPro"/>
</dbReference>
<evidence type="ECO:0000256" key="6">
    <source>
        <dbReference type="ARBA" id="ARBA00022840"/>
    </source>
</evidence>
<evidence type="ECO:0000256" key="5">
    <source>
        <dbReference type="ARBA" id="ARBA00022741"/>
    </source>
</evidence>
<sequence length="395" mass="44838">MMKFKYVIIHYAEIALKGDNRGFFEDALRNNIEKALKKEGIEFHLKKISGRFVVEPDEEADEGEKVYEKISEILKNVIGIAHFSYAIKCPCEIDAIKDAAVFLLSGKNFNTFRISAVRSDKKFPWTSQQINEIIGEHIIANLKKNVSLKNFDVEVVIEITARDAFLYTKKFGCIGGLPVGVSGKVVSLISGGIDSPVSSFYAMKRGCEVVFVHFHSFPYTGIESLEKVKTLVKILDKFQFNGKIYFVPFADLQREIFVNTAGEFERFRIVLYRRFMLRIAEKVCEKEDAKAIITGDAIGQVASQTLENIKIISEACKIPILRPLIGFDKEEIINKAKEIGTYEISILPHCDTCTRFMSKHPVTKAKIEIVKEIEKNLDVEKLVEDALNKMEIMEI</sequence>
<dbReference type="HAMAP" id="MF_00021">
    <property type="entry name" value="ThiI"/>
    <property type="match status" value="1"/>
</dbReference>
<dbReference type="EMBL" id="CCXY01000095">
    <property type="protein sequence ID" value="CEG11998.1"/>
    <property type="molecule type" value="Genomic_DNA"/>
</dbReference>
<evidence type="ECO:0000259" key="9">
    <source>
        <dbReference type="PROSITE" id="PS51165"/>
    </source>
</evidence>
<organism evidence="10">
    <name type="scientific">groundwater metagenome</name>
    <dbReference type="NCBI Taxonomy" id="717931"/>
    <lineage>
        <taxon>unclassified sequences</taxon>
        <taxon>metagenomes</taxon>
        <taxon>ecological metagenomes</taxon>
    </lineage>
</organism>
<keyword evidence="4 10" id="KW-0808">Transferase</keyword>
<comment type="subcellular location">
    <subcellularLocation>
        <location evidence="1">Cytoplasm</location>
    </subcellularLocation>
</comment>
<reference evidence="10" key="1">
    <citation type="submission" date="2014-09" db="EMBL/GenBank/DDBJ databases">
        <authorList>
            <person name="Probst J Alexander"/>
        </authorList>
    </citation>
    <scope>NUCLEOTIDE SEQUENCE</scope>
</reference>
<dbReference type="Pfam" id="PF02926">
    <property type="entry name" value="THUMP"/>
    <property type="match status" value="1"/>
</dbReference>
<dbReference type="InterPro" id="IPR014729">
    <property type="entry name" value="Rossmann-like_a/b/a_fold"/>
</dbReference>
<keyword evidence="7" id="KW-0694">RNA-binding</keyword>
<dbReference type="InterPro" id="IPR004114">
    <property type="entry name" value="THUMP_dom"/>
</dbReference>
<dbReference type="InterPro" id="IPR049961">
    <property type="entry name" value="ThiI_N"/>
</dbReference>
<dbReference type="Pfam" id="PF22025">
    <property type="entry name" value="ThiI_fer"/>
    <property type="match status" value="1"/>
</dbReference>
<evidence type="ECO:0000313" key="10">
    <source>
        <dbReference type="EMBL" id="CEG11998.1"/>
    </source>
</evidence>
<dbReference type="GO" id="GO:0002937">
    <property type="term" value="P:tRNA 4-thiouridine biosynthesis"/>
    <property type="evidence" value="ECO:0007669"/>
    <property type="project" value="TreeGrafter"/>
</dbReference>
<keyword evidence="2" id="KW-0963">Cytoplasm</keyword>
<dbReference type="FunFam" id="3.40.50.620:FF:000053">
    <property type="entry name" value="Probable tRNA sulfurtransferase"/>
    <property type="match status" value="1"/>
</dbReference>
<feature type="domain" description="THUMP" evidence="9">
    <location>
        <begin position="68"/>
        <end position="170"/>
    </location>
</feature>
<dbReference type="InterPro" id="IPR054173">
    <property type="entry name" value="ThiI_fer"/>
</dbReference>
<keyword evidence="6" id="KW-0067">ATP-binding</keyword>
<dbReference type="GO" id="GO:0005829">
    <property type="term" value="C:cytosol"/>
    <property type="evidence" value="ECO:0007669"/>
    <property type="project" value="TreeGrafter"/>
</dbReference>
<evidence type="ECO:0000256" key="2">
    <source>
        <dbReference type="ARBA" id="ARBA00022490"/>
    </source>
</evidence>
<evidence type="ECO:0000256" key="7">
    <source>
        <dbReference type="ARBA" id="ARBA00022884"/>
    </source>
</evidence>
<keyword evidence="3" id="KW-0820">tRNA-binding</keyword>
<proteinExistence type="inferred from homology"/>
<dbReference type="CDD" id="cd11716">
    <property type="entry name" value="THUMP_ThiI"/>
    <property type="match status" value="1"/>
</dbReference>
<dbReference type="Pfam" id="PF02568">
    <property type="entry name" value="ThiI"/>
    <property type="match status" value="1"/>
</dbReference>
<dbReference type="GO" id="GO:0005524">
    <property type="term" value="F:ATP binding"/>
    <property type="evidence" value="ECO:0007669"/>
    <property type="project" value="UniProtKB-KW"/>
</dbReference>
<keyword evidence="5" id="KW-0547">Nucleotide-binding</keyword>
<dbReference type="PANTHER" id="PTHR43209">
    <property type="entry name" value="TRNA SULFURTRANSFERASE"/>
    <property type="match status" value="1"/>
</dbReference>
<dbReference type="CDD" id="cd01712">
    <property type="entry name" value="PPase_ThiI"/>
    <property type="match status" value="1"/>
</dbReference>
<dbReference type="EC" id="2.8.1.4" evidence="10"/>
<evidence type="ECO:0000256" key="3">
    <source>
        <dbReference type="ARBA" id="ARBA00022555"/>
    </source>
</evidence>
<keyword evidence="8" id="KW-0784">Thiamine biosynthesis</keyword>
<evidence type="ECO:0000256" key="4">
    <source>
        <dbReference type="ARBA" id="ARBA00022679"/>
    </source>
</evidence>
<gene>
    <name evidence="10" type="primary">thiI</name>
    <name evidence="10" type="ORF">MSIBF_A1840007</name>
</gene>
<dbReference type="InterPro" id="IPR049962">
    <property type="entry name" value="THUMP_ThiI"/>
</dbReference>
<dbReference type="Gene3D" id="3.30.2130.30">
    <property type="match status" value="1"/>
</dbReference>
<dbReference type="PANTHER" id="PTHR43209:SF1">
    <property type="entry name" value="TRNA SULFURTRANSFERASE"/>
    <property type="match status" value="1"/>
</dbReference>
<protein>
    <submittedName>
        <fullName evidence="10">Putative tRNA sulfurtransferase</fullName>
        <ecNumber evidence="10">2.8.1.4</ecNumber>
    </submittedName>
</protein>
<dbReference type="GO" id="GO:0000049">
    <property type="term" value="F:tRNA binding"/>
    <property type="evidence" value="ECO:0007669"/>
    <property type="project" value="UniProtKB-KW"/>
</dbReference>
<dbReference type="NCBIfam" id="TIGR00342">
    <property type="entry name" value="tRNA uracil 4-sulfurtransferase ThiI"/>
    <property type="match status" value="1"/>
</dbReference>
<dbReference type="InterPro" id="IPR050102">
    <property type="entry name" value="tRNA_sulfurtransferase_ThiI"/>
</dbReference>
<dbReference type="PROSITE" id="PS51165">
    <property type="entry name" value="THUMP"/>
    <property type="match status" value="1"/>
</dbReference>
<dbReference type="Gene3D" id="3.40.50.620">
    <property type="entry name" value="HUPs"/>
    <property type="match status" value="1"/>
</dbReference>
<dbReference type="InterPro" id="IPR003720">
    <property type="entry name" value="tRNA_STrfase"/>
</dbReference>
<name>A0A098E7K4_9ZZZZ</name>
<dbReference type="SMART" id="SM00981">
    <property type="entry name" value="THUMP"/>
    <property type="match status" value="1"/>
</dbReference>
<accession>A0A098E7K4</accession>
<dbReference type="GO" id="GO:0052837">
    <property type="term" value="P:thiazole biosynthetic process"/>
    <property type="evidence" value="ECO:0007669"/>
    <property type="project" value="TreeGrafter"/>
</dbReference>
<dbReference type="GO" id="GO:0009228">
    <property type="term" value="P:thiamine biosynthetic process"/>
    <property type="evidence" value="ECO:0007669"/>
    <property type="project" value="UniProtKB-KW"/>
</dbReference>
<evidence type="ECO:0000256" key="8">
    <source>
        <dbReference type="ARBA" id="ARBA00022977"/>
    </source>
</evidence>
<dbReference type="GO" id="GO:0140741">
    <property type="term" value="F:tRNA-uracil-4 sulfurtransferase activity"/>
    <property type="evidence" value="ECO:0007669"/>
    <property type="project" value="UniProtKB-EC"/>
</dbReference>
<evidence type="ECO:0000256" key="1">
    <source>
        <dbReference type="ARBA" id="ARBA00004496"/>
    </source>
</evidence>
<dbReference type="AlphaFoldDB" id="A0A098E7K4"/>
<dbReference type="SUPFAM" id="SSF143437">
    <property type="entry name" value="THUMP domain-like"/>
    <property type="match status" value="1"/>
</dbReference>
<dbReference type="SUPFAM" id="SSF52402">
    <property type="entry name" value="Adenine nucleotide alpha hydrolases-like"/>
    <property type="match status" value="1"/>
</dbReference>